<evidence type="ECO:0000313" key="5">
    <source>
        <dbReference type="Proteomes" id="UP001168877"/>
    </source>
</evidence>
<keyword evidence="3" id="KW-0012">Acyltransferase</keyword>
<dbReference type="AlphaFoldDB" id="A0AA39TGH0"/>
<dbReference type="EMBL" id="JAUESC010000001">
    <property type="protein sequence ID" value="KAK0607641.1"/>
    <property type="molecule type" value="Genomic_DNA"/>
</dbReference>
<dbReference type="PANTHER" id="PTHR31623">
    <property type="entry name" value="F21J9.9"/>
    <property type="match status" value="1"/>
</dbReference>
<dbReference type="InterPro" id="IPR023213">
    <property type="entry name" value="CAT-like_dom_sf"/>
</dbReference>
<name>A0AA39TGH0_ACESA</name>
<proteinExistence type="inferred from homology"/>
<evidence type="ECO:0000313" key="4">
    <source>
        <dbReference type="EMBL" id="KAK0607641.1"/>
    </source>
</evidence>
<dbReference type="Proteomes" id="UP001168877">
    <property type="component" value="Unassembled WGS sequence"/>
</dbReference>
<reference evidence="4" key="2">
    <citation type="submission" date="2023-06" db="EMBL/GenBank/DDBJ databases">
        <authorList>
            <person name="Swenson N.G."/>
            <person name="Wegrzyn J.L."/>
            <person name="Mcevoy S.L."/>
        </authorList>
    </citation>
    <scope>NUCLEOTIDE SEQUENCE</scope>
    <source>
        <strain evidence="4">NS2018</strain>
        <tissue evidence="4">Leaf</tissue>
    </source>
</reference>
<gene>
    <name evidence="4" type="ORF">LWI29_018019</name>
</gene>
<comment type="caution">
    <text evidence="4">The sequence shown here is derived from an EMBL/GenBank/DDBJ whole genome shotgun (WGS) entry which is preliminary data.</text>
</comment>
<protein>
    <submittedName>
        <fullName evidence="4">Uncharacterized protein</fullName>
    </submittedName>
</protein>
<dbReference type="GO" id="GO:0016746">
    <property type="term" value="F:acyltransferase activity"/>
    <property type="evidence" value="ECO:0007669"/>
    <property type="project" value="UniProtKB-KW"/>
</dbReference>
<keyword evidence="5" id="KW-1185">Reference proteome</keyword>
<dbReference type="Pfam" id="PF02458">
    <property type="entry name" value="Transferase"/>
    <property type="match status" value="1"/>
</dbReference>
<dbReference type="PANTHER" id="PTHR31623:SF28">
    <property type="entry name" value="BAHD ACYLTRANSFERASE"/>
    <property type="match status" value="1"/>
</dbReference>
<evidence type="ECO:0000256" key="2">
    <source>
        <dbReference type="ARBA" id="ARBA00022679"/>
    </source>
</evidence>
<comment type="similarity">
    <text evidence="1">Belongs to the plant acyltransferase family.</text>
</comment>
<keyword evidence="2" id="KW-0808">Transferase</keyword>
<sequence length="152" mass="17425">MNPPFPEKCLGNVGQATVVKWQMEERIEYNNFTKRIRESIRKMDDKYARKLNKSKGFLNDLENVNEEISEMNVYFVISVCRFGLYESDFGWGKAVWANVVLKYNNVVVISDTSDGQGIEAWVGLPKQDMATLLMNIGTLLLGFFSENPSVKR</sequence>
<dbReference type="Gene3D" id="3.30.559.10">
    <property type="entry name" value="Chloramphenicol acetyltransferase-like domain"/>
    <property type="match status" value="1"/>
</dbReference>
<evidence type="ECO:0000256" key="3">
    <source>
        <dbReference type="ARBA" id="ARBA00023315"/>
    </source>
</evidence>
<accession>A0AA39TGH0</accession>
<evidence type="ECO:0000256" key="1">
    <source>
        <dbReference type="ARBA" id="ARBA00009861"/>
    </source>
</evidence>
<reference evidence="4" key="1">
    <citation type="journal article" date="2022" name="Plant J.">
        <title>Strategies of tolerance reflected in two North American maple genomes.</title>
        <authorList>
            <person name="McEvoy S.L."/>
            <person name="Sezen U.U."/>
            <person name="Trouern-Trend A."/>
            <person name="McMahon S.M."/>
            <person name="Schaberg P.G."/>
            <person name="Yang J."/>
            <person name="Wegrzyn J.L."/>
            <person name="Swenson N.G."/>
        </authorList>
    </citation>
    <scope>NUCLEOTIDE SEQUENCE</scope>
    <source>
        <strain evidence="4">NS2018</strain>
    </source>
</reference>
<organism evidence="4 5">
    <name type="scientific">Acer saccharum</name>
    <name type="common">Sugar maple</name>
    <dbReference type="NCBI Taxonomy" id="4024"/>
    <lineage>
        <taxon>Eukaryota</taxon>
        <taxon>Viridiplantae</taxon>
        <taxon>Streptophyta</taxon>
        <taxon>Embryophyta</taxon>
        <taxon>Tracheophyta</taxon>
        <taxon>Spermatophyta</taxon>
        <taxon>Magnoliopsida</taxon>
        <taxon>eudicotyledons</taxon>
        <taxon>Gunneridae</taxon>
        <taxon>Pentapetalae</taxon>
        <taxon>rosids</taxon>
        <taxon>malvids</taxon>
        <taxon>Sapindales</taxon>
        <taxon>Sapindaceae</taxon>
        <taxon>Hippocastanoideae</taxon>
        <taxon>Acereae</taxon>
        <taxon>Acer</taxon>
    </lineage>
</organism>